<gene>
    <name evidence="2" type="ORF">IAA86_08175</name>
</gene>
<sequence>MSMNGISGYSYGYYPQSIGAYYNPNFQGNTQETKEEKEGVNKGLIAAGVGAAVAIGTSIYAFKKGKSVNGADASVLKNLKTGFSTIGKTISKTAGEVVDNVKDTISKIGKKDSTSEIGKAAENVQNLRVGNSSEYIEKTLTEYEEAAIKPYQDILANMAKENGTEINLYRILK</sequence>
<dbReference type="EMBL" id="DVJQ01000071">
    <property type="protein sequence ID" value="HIS74978.1"/>
    <property type="molecule type" value="Genomic_DNA"/>
</dbReference>
<evidence type="ECO:0000256" key="1">
    <source>
        <dbReference type="SAM" id="Phobius"/>
    </source>
</evidence>
<evidence type="ECO:0000313" key="2">
    <source>
        <dbReference type="EMBL" id="HIS74978.1"/>
    </source>
</evidence>
<reference evidence="2" key="1">
    <citation type="submission" date="2020-10" db="EMBL/GenBank/DDBJ databases">
        <authorList>
            <person name="Gilroy R."/>
        </authorList>
    </citation>
    <scope>NUCLEOTIDE SEQUENCE</scope>
    <source>
        <strain evidence="2">CHK152-2871</strain>
    </source>
</reference>
<comment type="caution">
    <text evidence="2">The sequence shown here is derived from an EMBL/GenBank/DDBJ whole genome shotgun (WGS) entry which is preliminary data.</text>
</comment>
<keyword evidence="1" id="KW-1133">Transmembrane helix</keyword>
<reference evidence="2" key="2">
    <citation type="journal article" date="2021" name="PeerJ">
        <title>Extensive microbial diversity within the chicken gut microbiome revealed by metagenomics and culture.</title>
        <authorList>
            <person name="Gilroy R."/>
            <person name="Ravi A."/>
            <person name="Getino M."/>
            <person name="Pursley I."/>
            <person name="Horton D.L."/>
            <person name="Alikhan N.F."/>
            <person name="Baker D."/>
            <person name="Gharbi K."/>
            <person name="Hall N."/>
            <person name="Watson M."/>
            <person name="Adriaenssens E.M."/>
            <person name="Foster-Nyarko E."/>
            <person name="Jarju S."/>
            <person name="Secka A."/>
            <person name="Antonio M."/>
            <person name="Oren A."/>
            <person name="Chaudhuri R.R."/>
            <person name="La Ragione R."/>
            <person name="Hildebrand F."/>
            <person name="Pallen M.J."/>
        </authorList>
    </citation>
    <scope>NUCLEOTIDE SEQUENCE</scope>
    <source>
        <strain evidence="2">CHK152-2871</strain>
    </source>
</reference>
<dbReference type="Proteomes" id="UP000886865">
    <property type="component" value="Unassembled WGS sequence"/>
</dbReference>
<name>A0A9D1JZH3_9BACT</name>
<keyword evidence="1" id="KW-0472">Membrane</keyword>
<accession>A0A9D1JZH3</accession>
<proteinExistence type="predicted"/>
<evidence type="ECO:0000313" key="3">
    <source>
        <dbReference type="Proteomes" id="UP000886865"/>
    </source>
</evidence>
<dbReference type="AlphaFoldDB" id="A0A9D1JZH3"/>
<protein>
    <submittedName>
        <fullName evidence="2">Uncharacterized protein</fullName>
    </submittedName>
</protein>
<keyword evidence="1" id="KW-0812">Transmembrane</keyword>
<feature type="transmembrane region" description="Helical" evidence="1">
    <location>
        <begin position="43"/>
        <end position="62"/>
    </location>
</feature>
<organism evidence="2 3">
    <name type="scientific">Candidatus Galligastranaerophilus intestinavium</name>
    <dbReference type="NCBI Taxonomy" id="2840836"/>
    <lineage>
        <taxon>Bacteria</taxon>
        <taxon>Candidatus Galligastranaerophilus</taxon>
    </lineage>
</organism>